<name>A0A133VG36_9EURY</name>
<dbReference type="Proteomes" id="UP000070311">
    <property type="component" value="Unassembled WGS sequence"/>
</dbReference>
<proteinExistence type="predicted"/>
<evidence type="ECO:0000313" key="1">
    <source>
        <dbReference type="EMBL" id="KXB05395.1"/>
    </source>
</evidence>
<dbReference type="AlphaFoldDB" id="A0A133VG36"/>
<sequence length="152" mass="18184">MKKTDEEKQKRKKEGKWDPLAEKFSRRERIQLLHVLFEDIYQSSIAEACDVTHQAVSNWVRRDGYCPSNKSTVYLLKLGQRVNPKETARIVRKGIEKYLGELEKIGIIKNQLWTWKSKNHKDIWNHQNSTNLMEITRRSFRPVKKIKSWRFA</sequence>
<reference evidence="1 2" key="1">
    <citation type="journal article" date="2016" name="Sci. Rep.">
        <title>Metabolic traits of an uncultured archaeal lineage -MSBL1- from brine pools of the Red Sea.</title>
        <authorList>
            <person name="Mwirichia R."/>
            <person name="Alam I."/>
            <person name="Rashid M."/>
            <person name="Vinu M."/>
            <person name="Ba-Alawi W."/>
            <person name="Anthony Kamau A."/>
            <person name="Kamanda Ngugi D."/>
            <person name="Goker M."/>
            <person name="Klenk H.P."/>
            <person name="Bajic V."/>
            <person name="Stingl U."/>
        </authorList>
    </citation>
    <scope>NUCLEOTIDE SEQUENCE [LARGE SCALE GENOMIC DNA]</scope>
    <source>
        <strain evidence="1">SCGC-AAA382A13</strain>
    </source>
</reference>
<comment type="caution">
    <text evidence="1">The sequence shown here is derived from an EMBL/GenBank/DDBJ whole genome shotgun (WGS) entry which is preliminary data.</text>
</comment>
<gene>
    <name evidence="1" type="ORF">AKJ50_01080</name>
</gene>
<accession>A0A133VG36</accession>
<evidence type="ECO:0000313" key="2">
    <source>
        <dbReference type="Proteomes" id="UP000070311"/>
    </source>
</evidence>
<dbReference type="EMBL" id="LHYD01000015">
    <property type="protein sequence ID" value="KXB05395.1"/>
    <property type="molecule type" value="Genomic_DNA"/>
</dbReference>
<protein>
    <submittedName>
        <fullName evidence="1">Uncharacterized protein</fullName>
    </submittedName>
</protein>
<keyword evidence="2" id="KW-1185">Reference proteome</keyword>
<organism evidence="1 2">
    <name type="scientific">candidate division MSBL1 archaeon SCGC-AAA382A13</name>
    <dbReference type="NCBI Taxonomy" id="1698279"/>
    <lineage>
        <taxon>Archaea</taxon>
        <taxon>Methanobacteriati</taxon>
        <taxon>Methanobacteriota</taxon>
        <taxon>candidate division MSBL1</taxon>
    </lineage>
</organism>